<feature type="transmembrane region" description="Helical" evidence="6">
    <location>
        <begin position="195"/>
        <end position="214"/>
    </location>
</feature>
<feature type="transmembrane region" description="Helical" evidence="6">
    <location>
        <begin position="327"/>
        <end position="345"/>
    </location>
</feature>
<name>A0A060RHX8_9STRE</name>
<evidence type="ECO:0000313" key="8">
    <source>
        <dbReference type="EMBL" id="CDO18303.1"/>
    </source>
</evidence>
<feature type="transmembrane region" description="Helical" evidence="6">
    <location>
        <begin position="133"/>
        <end position="155"/>
    </location>
</feature>
<dbReference type="SUPFAM" id="SSF103473">
    <property type="entry name" value="MFS general substrate transporter"/>
    <property type="match status" value="1"/>
</dbReference>
<reference evidence="8 9" key="2">
    <citation type="submission" date="2014-05" db="EMBL/GenBank/DDBJ databases">
        <title>Genome sequence of Streptococcus gallolyticus.</title>
        <authorList>
            <person name="Del Campo R."/>
        </authorList>
    </citation>
    <scope>NUCLEOTIDE SEQUENCE [LARGE SCALE GENOMIC DNA]</scope>
    <source>
        <strain evidence="8 9">LMG17956</strain>
    </source>
</reference>
<feature type="transmembrane region" description="Helical" evidence="6">
    <location>
        <begin position="261"/>
        <end position="282"/>
    </location>
</feature>
<dbReference type="PANTHER" id="PTHR23501:SF191">
    <property type="entry name" value="VACUOLAR BASIC AMINO ACID TRANSPORTER 4"/>
    <property type="match status" value="1"/>
</dbReference>
<dbReference type="Proteomes" id="UP000027584">
    <property type="component" value="Unassembled WGS sequence"/>
</dbReference>
<dbReference type="GO" id="GO:0022857">
    <property type="term" value="F:transmembrane transporter activity"/>
    <property type="evidence" value="ECO:0007669"/>
    <property type="project" value="InterPro"/>
</dbReference>
<evidence type="ECO:0000313" key="9">
    <source>
        <dbReference type="Proteomes" id="UP000027584"/>
    </source>
</evidence>
<feature type="transmembrane region" description="Helical" evidence="6">
    <location>
        <begin position="103"/>
        <end position="121"/>
    </location>
</feature>
<comment type="subcellular location">
    <subcellularLocation>
        <location evidence="1">Cell membrane</location>
        <topology evidence="1">Multi-pass membrane protein</topology>
    </subcellularLocation>
</comment>
<evidence type="ECO:0000256" key="5">
    <source>
        <dbReference type="ARBA" id="ARBA00023136"/>
    </source>
</evidence>
<feature type="transmembrane region" description="Helical" evidence="6">
    <location>
        <begin position="453"/>
        <end position="475"/>
    </location>
</feature>
<protein>
    <submittedName>
        <fullName evidence="8">Putative drug resistance transporter</fullName>
    </submittedName>
</protein>
<organism evidence="8 9">
    <name type="scientific">Streptococcus gallolyticus</name>
    <dbReference type="NCBI Taxonomy" id="315405"/>
    <lineage>
        <taxon>Bacteria</taxon>
        <taxon>Bacillati</taxon>
        <taxon>Bacillota</taxon>
        <taxon>Bacilli</taxon>
        <taxon>Lactobacillales</taxon>
        <taxon>Streptococcaceae</taxon>
        <taxon>Streptococcus</taxon>
    </lineage>
</organism>
<feature type="transmembrane region" description="Helical" evidence="6">
    <location>
        <begin position="75"/>
        <end position="97"/>
    </location>
</feature>
<comment type="caution">
    <text evidence="8">The sequence shown here is derived from an EMBL/GenBank/DDBJ whole genome shotgun (WGS) entry which is preliminary data.</text>
</comment>
<evidence type="ECO:0000256" key="1">
    <source>
        <dbReference type="ARBA" id="ARBA00004651"/>
    </source>
</evidence>
<keyword evidence="2" id="KW-0813">Transport</keyword>
<dbReference type="EMBL" id="CCBC010000178">
    <property type="protein sequence ID" value="CDO18303.1"/>
    <property type="molecule type" value="Genomic_DNA"/>
</dbReference>
<feature type="transmembrane region" description="Helical" evidence="6">
    <location>
        <begin position="44"/>
        <end position="63"/>
    </location>
</feature>
<keyword evidence="5 6" id="KW-0472">Membrane</keyword>
<reference evidence="8 9" key="1">
    <citation type="submission" date="2014-02" db="EMBL/GenBank/DDBJ databases">
        <authorList>
            <person name="Manrique M."/>
        </authorList>
    </citation>
    <scope>NUCLEOTIDE SEQUENCE [LARGE SCALE GENOMIC DNA]</scope>
    <source>
        <strain evidence="8 9">LMG17956</strain>
    </source>
</reference>
<keyword evidence="3 6" id="KW-0812">Transmembrane</keyword>
<accession>A0A060RHX8</accession>
<dbReference type="AlphaFoldDB" id="A0A060RHX8"/>
<evidence type="ECO:0000256" key="2">
    <source>
        <dbReference type="ARBA" id="ARBA00022448"/>
    </source>
</evidence>
<dbReference type="InterPro" id="IPR011701">
    <property type="entry name" value="MFS"/>
</dbReference>
<proteinExistence type="predicted"/>
<evidence type="ECO:0000256" key="6">
    <source>
        <dbReference type="SAM" id="Phobius"/>
    </source>
</evidence>
<dbReference type="Pfam" id="PF07690">
    <property type="entry name" value="MFS_1"/>
    <property type="match status" value="1"/>
</dbReference>
<dbReference type="Gene3D" id="1.20.1720.10">
    <property type="entry name" value="Multidrug resistance protein D"/>
    <property type="match status" value="1"/>
</dbReference>
<feature type="transmembrane region" description="Helical" evidence="6">
    <location>
        <begin position="294"/>
        <end position="315"/>
    </location>
</feature>
<dbReference type="PANTHER" id="PTHR23501">
    <property type="entry name" value="MAJOR FACILITATOR SUPERFAMILY"/>
    <property type="match status" value="1"/>
</dbReference>
<dbReference type="GO" id="GO:0005886">
    <property type="term" value="C:plasma membrane"/>
    <property type="evidence" value="ECO:0007669"/>
    <property type="project" value="UniProtKB-SubCell"/>
</dbReference>
<dbReference type="Gene3D" id="1.20.1250.20">
    <property type="entry name" value="MFS general substrate transporter like domains"/>
    <property type="match status" value="1"/>
</dbReference>
<gene>
    <name evidence="8" type="ORF">BN963_SGAL_01501</name>
</gene>
<feature type="domain" description="Major facilitator superfamily (MFS) profile" evidence="7">
    <location>
        <begin position="9"/>
        <end position="483"/>
    </location>
</feature>
<evidence type="ECO:0000259" key="7">
    <source>
        <dbReference type="PROSITE" id="PS50850"/>
    </source>
</evidence>
<evidence type="ECO:0000256" key="4">
    <source>
        <dbReference type="ARBA" id="ARBA00022989"/>
    </source>
</evidence>
<dbReference type="InterPro" id="IPR036259">
    <property type="entry name" value="MFS_trans_sf"/>
</dbReference>
<feature type="transmembrane region" description="Helical" evidence="6">
    <location>
        <begin position="220"/>
        <end position="240"/>
    </location>
</feature>
<sequence length="483" mass="52005">MTRKQIGLATVGLLLANFMGGLDTTLLNVALSQIVSDMHAVNEVGLLTSILLFTIAITTVLWGKIAEKIGNKKSFIIATITFVAASAIGGLSSNIWLLILARAFMGIGIGGMVSIPFIIYIDLYPELTARATALGWVTAFYAVATILGPIIGGVLVDTFGWRLVFFINVPFGILSILLLQINYKENQISSVKSKVDFLGSGLLIIALSLLLYTITSISSLSLGMIVGLLVIVAILLFVFWRVEHHAIDPILPPVLVTNWPYIAKSLLMTLVYGLTMAYSIYAPMWAQNILHTNATLAGGTQILSSILLIVATRLTPRLFERFSFKQIIQIGFSFVLLSAVIMALLPSSSPYWLLVITGGLQGLGQGMIFPPAQVAFQADVDESIVGVATTFSLLIRTLGQTLVTSIYGVIYAQTTANGISASHGEITLSAMNNLGTLDVSSVSQSVLTQMEAIAYHGFHIIFVVALILVAIGTVMNRFSWQKD</sequence>
<dbReference type="PROSITE" id="PS50850">
    <property type="entry name" value="MFS"/>
    <property type="match status" value="1"/>
</dbReference>
<feature type="transmembrane region" description="Helical" evidence="6">
    <location>
        <begin position="161"/>
        <end position="183"/>
    </location>
</feature>
<dbReference type="InterPro" id="IPR020846">
    <property type="entry name" value="MFS_dom"/>
</dbReference>
<keyword evidence="4 6" id="KW-1133">Transmembrane helix</keyword>
<evidence type="ECO:0000256" key="3">
    <source>
        <dbReference type="ARBA" id="ARBA00022692"/>
    </source>
</evidence>